<dbReference type="VEuPathDB" id="VectorBase:ISCP_001636"/>
<evidence type="ECO:0000256" key="8">
    <source>
        <dbReference type="ARBA" id="ARBA00022722"/>
    </source>
</evidence>
<evidence type="ECO:0000256" key="12">
    <source>
        <dbReference type="ARBA" id="ARBA00022845"/>
    </source>
</evidence>
<dbReference type="GO" id="GO:0005737">
    <property type="term" value="C:cytoplasm"/>
    <property type="evidence" value="ECO:0007669"/>
    <property type="project" value="UniProtKB-SubCell"/>
</dbReference>
<evidence type="ECO:0000256" key="15">
    <source>
        <dbReference type="ARBA" id="ARBA00023158"/>
    </source>
</evidence>
<dbReference type="InterPro" id="IPR039637">
    <property type="entry name" value="CNOT7/CNOT8/Pop2"/>
</dbReference>
<feature type="region of interest" description="Disordered" evidence="18">
    <location>
        <begin position="335"/>
        <end position="355"/>
    </location>
</feature>
<evidence type="ECO:0000256" key="6">
    <source>
        <dbReference type="ARBA" id="ARBA00022490"/>
    </source>
</evidence>
<proteinExistence type="inferred from homology"/>
<feature type="compositionally biased region" description="Low complexity" evidence="18">
    <location>
        <begin position="1"/>
        <end position="10"/>
    </location>
</feature>
<evidence type="ECO:0000256" key="2">
    <source>
        <dbReference type="ARBA" id="ARBA00004123"/>
    </source>
</evidence>
<dbReference type="InterPro" id="IPR036397">
    <property type="entry name" value="RNaseH_sf"/>
</dbReference>
<dbReference type="Pfam" id="PF04857">
    <property type="entry name" value="CAF1"/>
    <property type="match status" value="2"/>
</dbReference>
<dbReference type="GO" id="GO:0046872">
    <property type="term" value="F:metal ion binding"/>
    <property type="evidence" value="ECO:0007669"/>
    <property type="project" value="UniProtKB-KW"/>
</dbReference>
<keyword evidence="13" id="KW-0694">RNA-binding</keyword>
<evidence type="ECO:0000256" key="5">
    <source>
        <dbReference type="ARBA" id="ARBA00012161"/>
    </source>
</evidence>
<accession>A0A4D5RNR2</accession>
<comment type="similarity">
    <text evidence="4">Belongs to the CAF1 family.</text>
</comment>
<keyword evidence="6" id="KW-0963">Cytoplasm</keyword>
<evidence type="ECO:0000256" key="11">
    <source>
        <dbReference type="ARBA" id="ARBA00022839"/>
    </source>
</evidence>
<evidence type="ECO:0000313" key="19">
    <source>
        <dbReference type="EMBL" id="MOY37757.1"/>
    </source>
</evidence>
<dbReference type="EMBL" id="GHJT01003786">
    <property type="protein sequence ID" value="MOY37757.1"/>
    <property type="molecule type" value="Transcribed_RNA"/>
</dbReference>
<feature type="compositionally biased region" description="Gly residues" evidence="18">
    <location>
        <begin position="11"/>
        <end position="22"/>
    </location>
</feature>
<dbReference type="VEuPathDB" id="VectorBase:ISCI016788"/>
<dbReference type="GO" id="GO:0030014">
    <property type="term" value="C:CCR4-NOT complex"/>
    <property type="evidence" value="ECO:0007669"/>
    <property type="project" value="InterPro"/>
</dbReference>
<evidence type="ECO:0000256" key="7">
    <source>
        <dbReference type="ARBA" id="ARBA00022491"/>
    </source>
</evidence>
<dbReference type="AlphaFoldDB" id="A0A4D5RNR2"/>
<dbReference type="Gene3D" id="3.30.420.10">
    <property type="entry name" value="Ribonuclease H-like superfamily/Ribonuclease H"/>
    <property type="match status" value="1"/>
</dbReference>
<evidence type="ECO:0000256" key="18">
    <source>
        <dbReference type="SAM" id="MobiDB-lite"/>
    </source>
</evidence>
<keyword evidence="15" id="KW-0943">RNA-mediated gene silencing</keyword>
<keyword evidence="14" id="KW-0805">Transcription regulation</keyword>
<dbReference type="PANTHER" id="PTHR10797">
    <property type="entry name" value="CCR4-NOT TRANSCRIPTION COMPLEX SUBUNIT"/>
    <property type="match status" value="1"/>
</dbReference>
<evidence type="ECO:0000256" key="16">
    <source>
        <dbReference type="ARBA" id="ARBA00023163"/>
    </source>
</evidence>
<keyword evidence="17" id="KW-0539">Nucleus</keyword>
<dbReference type="KEGG" id="isc:8026341"/>
<dbReference type="FunFam" id="3.30.420.10:FF:000005">
    <property type="entry name" value="CCR4-NOT transcription complex subunit 7"/>
    <property type="match status" value="1"/>
</dbReference>
<dbReference type="EC" id="3.1.13.4" evidence="5"/>
<keyword evidence="12" id="KW-0810">Translation regulation</keyword>
<evidence type="ECO:0000256" key="14">
    <source>
        <dbReference type="ARBA" id="ARBA00023015"/>
    </source>
</evidence>
<dbReference type="GO" id="GO:0031047">
    <property type="term" value="P:regulatory ncRNA-mediated gene silencing"/>
    <property type="evidence" value="ECO:0007669"/>
    <property type="project" value="UniProtKB-KW"/>
</dbReference>
<protein>
    <recommendedName>
        <fullName evidence="5">poly(A)-specific ribonuclease</fullName>
        <ecNumber evidence="5">3.1.13.4</ecNumber>
    </recommendedName>
</protein>
<keyword evidence="9" id="KW-0479">Metal-binding</keyword>
<keyword evidence="8" id="KW-0540">Nuclease</keyword>
<keyword evidence="7" id="KW-0678">Repressor</keyword>
<feature type="non-terminal residue" evidence="19">
    <location>
        <position position="355"/>
    </location>
</feature>
<dbReference type="OMA" id="IKFMMRA"/>
<dbReference type="GO" id="GO:0005634">
    <property type="term" value="C:nucleus"/>
    <property type="evidence" value="ECO:0007669"/>
    <property type="project" value="UniProtKB-SubCell"/>
</dbReference>
<evidence type="ECO:0000256" key="9">
    <source>
        <dbReference type="ARBA" id="ARBA00022723"/>
    </source>
</evidence>
<dbReference type="OrthoDB" id="1164111at2759"/>
<dbReference type="InterPro" id="IPR006941">
    <property type="entry name" value="RNase_CAF1"/>
</dbReference>
<evidence type="ECO:0000256" key="3">
    <source>
        <dbReference type="ARBA" id="ARBA00004496"/>
    </source>
</evidence>
<dbReference type="GO" id="GO:0006417">
    <property type="term" value="P:regulation of translation"/>
    <property type="evidence" value="ECO:0007669"/>
    <property type="project" value="UniProtKB-KW"/>
</dbReference>
<dbReference type="SUPFAM" id="SSF53098">
    <property type="entry name" value="Ribonuclease H-like"/>
    <property type="match status" value="1"/>
</dbReference>
<keyword evidence="10" id="KW-0378">Hydrolase</keyword>
<comment type="subcellular location">
    <subcellularLocation>
        <location evidence="3">Cytoplasm</location>
    </subcellularLocation>
    <subcellularLocation>
        <location evidence="2">Nucleus</location>
    </subcellularLocation>
</comment>
<dbReference type="GO" id="GO:0003723">
    <property type="term" value="F:RNA binding"/>
    <property type="evidence" value="ECO:0007669"/>
    <property type="project" value="UniProtKB-KW"/>
</dbReference>
<dbReference type="VEuPathDB" id="VectorBase:ISCW016788"/>
<evidence type="ECO:0000256" key="13">
    <source>
        <dbReference type="ARBA" id="ARBA00022884"/>
    </source>
</evidence>
<feature type="region of interest" description="Disordered" evidence="18">
    <location>
        <begin position="1"/>
        <end position="22"/>
    </location>
</feature>
<keyword evidence="11" id="KW-0269">Exonuclease</keyword>
<dbReference type="InterPro" id="IPR012337">
    <property type="entry name" value="RNaseH-like_sf"/>
</dbReference>
<organism evidence="19">
    <name type="scientific">Ixodes scapularis</name>
    <name type="common">Black-legged tick</name>
    <name type="synonym">Deer tick</name>
    <dbReference type="NCBI Taxonomy" id="6945"/>
    <lineage>
        <taxon>Eukaryota</taxon>
        <taxon>Metazoa</taxon>
        <taxon>Ecdysozoa</taxon>
        <taxon>Arthropoda</taxon>
        <taxon>Chelicerata</taxon>
        <taxon>Arachnida</taxon>
        <taxon>Acari</taxon>
        <taxon>Parasitiformes</taxon>
        <taxon>Ixodida</taxon>
        <taxon>Ixodoidea</taxon>
        <taxon>Ixodidae</taxon>
        <taxon>Ixodinae</taxon>
        <taxon>Ixodes</taxon>
    </lineage>
</organism>
<evidence type="ECO:0000256" key="10">
    <source>
        <dbReference type="ARBA" id="ARBA00022801"/>
    </source>
</evidence>
<dbReference type="GO" id="GO:0004535">
    <property type="term" value="F:poly(A)-specific ribonuclease activity"/>
    <property type="evidence" value="ECO:0007669"/>
    <property type="project" value="UniProtKB-EC"/>
</dbReference>
<keyword evidence="16" id="KW-0804">Transcription</keyword>
<comment type="catalytic activity">
    <reaction evidence="1">
        <text>Exonucleolytic cleavage of poly(A) to 5'-AMP.</text>
        <dbReference type="EC" id="3.1.13.4"/>
    </reaction>
</comment>
<dbReference type="RefSeq" id="XP_002403308.2">
    <property type="nucleotide sequence ID" value="XM_002403264.5"/>
</dbReference>
<evidence type="ECO:0000256" key="17">
    <source>
        <dbReference type="ARBA" id="ARBA00023242"/>
    </source>
</evidence>
<name>A0A4D5RNR2_IXOSC</name>
<sequence length="355" mass="38238">MPAPSNNAATSGGGLSSSGSGGSAGGGGTNGLLVCSNEACGIRDVWASNLEEEFRSIIHVVQKYNYVAMDTEFPGVVARPIGEFRSTADYQYQLLRCNVDLLKIIQLGLTFLDEAGNPPPGHSTWQFNFKFSLTEDMYAQDSIDLLTNSGIQFKKHDEEGIDPYEFAQLLMTSGVVLSDQVKWISFHSGYDFGYLLKLLTDQHLPSEESEFFELLRIYFPAIYDVKYLMKSCKNLKGGLQEVAEQLELERIGPQHQAGSDSLLTGAAFFKMREMFFEDNIDDAKYCGHLYGLGTSYVMNGNSYHEDASPNNAVGAPVGNNAAGTVVSSVVVSGSGGTAPSAAAPTSTTAVTVSSS</sequence>
<evidence type="ECO:0000256" key="1">
    <source>
        <dbReference type="ARBA" id="ARBA00001663"/>
    </source>
</evidence>
<reference evidence="19" key="1">
    <citation type="submission" date="2019-04" db="EMBL/GenBank/DDBJ databases">
        <title>An insight into the mialome of Ixodes scapularis.</title>
        <authorList>
            <person name="Ribeiro J.M."/>
            <person name="Mather T.N."/>
            <person name="Karim S."/>
        </authorList>
    </citation>
    <scope>NUCLEOTIDE SEQUENCE</scope>
</reference>
<dbReference type="GeneID" id="8026341"/>
<evidence type="ECO:0000256" key="4">
    <source>
        <dbReference type="ARBA" id="ARBA00008372"/>
    </source>
</evidence>